<organism evidence="2">
    <name type="scientific">Echinococcus granulosus</name>
    <name type="common">Hydatid tapeworm</name>
    <dbReference type="NCBI Taxonomy" id="6210"/>
    <lineage>
        <taxon>Eukaryota</taxon>
        <taxon>Metazoa</taxon>
        <taxon>Spiralia</taxon>
        <taxon>Lophotrochozoa</taxon>
        <taxon>Platyhelminthes</taxon>
        <taxon>Cestoda</taxon>
        <taxon>Eucestoda</taxon>
        <taxon>Cyclophyllidea</taxon>
        <taxon>Taeniidae</taxon>
        <taxon>Echinococcus</taxon>
        <taxon>Echinococcus granulosus group</taxon>
    </lineage>
</organism>
<feature type="region of interest" description="Disordered" evidence="1">
    <location>
        <begin position="130"/>
        <end position="152"/>
    </location>
</feature>
<protein>
    <submittedName>
        <fullName evidence="4">Expressed conserved protein</fullName>
    </submittedName>
</protein>
<evidence type="ECO:0000313" key="2">
    <source>
        <dbReference type="EMBL" id="CDS18392.1"/>
    </source>
</evidence>
<dbReference type="Proteomes" id="UP000492820">
    <property type="component" value="Unassembled WGS sequence"/>
</dbReference>
<evidence type="ECO:0000313" key="3">
    <source>
        <dbReference type="Proteomes" id="UP000492820"/>
    </source>
</evidence>
<evidence type="ECO:0000256" key="1">
    <source>
        <dbReference type="SAM" id="MobiDB-lite"/>
    </source>
</evidence>
<accession>A0A068WIX6</accession>
<proteinExistence type="predicted"/>
<sequence>MDIANELHQKFLKEIEADLARAWESLPKPILPQPQNKCLCAIHAKLHELQSRQEYYRRAYNEVVGQLTNISHGLPDWVFSCDSLQYPEKQIYEDEEVKEESEDEPIEQLGPDMLNFMLQTLRHREQRDREKALAESSATQLPPLKSNEKSSCGFPLSKRVQIESSIANFYENISECRDSPFWPAMPLRNVKQ</sequence>
<dbReference type="EMBL" id="LK028578">
    <property type="protein sequence ID" value="CDS18392.1"/>
    <property type="molecule type" value="Genomic_DNA"/>
</dbReference>
<dbReference type="AlphaFoldDB" id="A0A068WIX6"/>
<reference evidence="2" key="2">
    <citation type="submission" date="2014-06" db="EMBL/GenBank/DDBJ databases">
        <authorList>
            <person name="Aslett M."/>
        </authorList>
    </citation>
    <scope>NUCLEOTIDE SEQUENCE</scope>
</reference>
<dbReference type="WBParaSite" id="EgrG_000617160">
    <property type="protein sequence ID" value="EgrG_000617160"/>
    <property type="gene ID" value="EgrG_000617160"/>
</dbReference>
<name>A0A068WIX6_ECHGR</name>
<gene>
    <name evidence="2" type="ORF">EgrG_000617160</name>
</gene>
<evidence type="ECO:0000313" key="4">
    <source>
        <dbReference type="WBParaSite" id="EgrG_000617160"/>
    </source>
</evidence>
<reference evidence="4" key="3">
    <citation type="submission" date="2020-10" db="UniProtKB">
        <authorList>
            <consortium name="WormBaseParasite"/>
        </authorList>
    </citation>
    <scope>IDENTIFICATION</scope>
</reference>
<reference evidence="2 3" key="1">
    <citation type="journal article" date="2013" name="Nature">
        <title>The genomes of four tapeworm species reveal adaptations to parasitism.</title>
        <authorList>
            <person name="Tsai I.J."/>
            <person name="Zarowiecki M."/>
            <person name="Holroyd N."/>
            <person name="Garciarrubio A."/>
            <person name="Sanchez-Flores A."/>
            <person name="Brooks K.L."/>
            <person name="Tracey A."/>
            <person name="Bobes R.J."/>
            <person name="Fragoso G."/>
            <person name="Sciutto E."/>
            <person name="Aslett M."/>
            <person name="Beasley H."/>
            <person name="Bennett H.M."/>
            <person name="Cai J."/>
            <person name="Camicia F."/>
            <person name="Clark R."/>
            <person name="Cucher M."/>
            <person name="De Silva N."/>
            <person name="Day T.A."/>
            <person name="Deplazes P."/>
            <person name="Estrada K."/>
            <person name="Fernandez C."/>
            <person name="Holland P.W."/>
            <person name="Hou J."/>
            <person name="Hu S."/>
            <person name="Huckvale T."/>
            <person name="Hung S.S."/>
            <person name="Kamenetzky L."/>
            <person name="Keane J.A."/>
            <person name="Kiss F."/>
            <person name="Koziol U."/>
            <person name="Lambert O."/>
            <person name="Liu K."/>
            <person name="Luo X."/>
            <person name="Luo Y."/>
            <person name="Macchiaroli N."/>
            <person name="Nichol S."/>
            <person name="Paps J."/>
            <person name="Parkinson J."/>
            <person name="Pouchkina-Stantcheva N."/>
            <person name="Riddiford N."/>
            <person name="Rosenzvit M."/>
            <person name="Salinas G."/>
            <person name="Wasmuth J.D."/>
            <person name="Zamanian M."/>
            <person name="Zheng Y."/>
            <person name="Cai X."/>
            <person name="Soberon X."/>
            <person name="Olson P.D."/>
            <person name="Laclette J.P."/>
            <person name="Brehm K."/>
            <person name="Berriman M."/>
            <person name="Garciarrubio A."/>
            <person name="Bobes R.J."/>
            <person name="Fragoso G."/>
            <person name="Sanchez-Flores A."/>
            <person name="Estrada K."/>
            <person name="Cevallos M.A."/>
            <person name="Morett E."/>
            <person name="Gonzalez V."/>
            <person name="Portillo T."/>
            <person name="Ochoa-Leyva A."/>
            <person name="Jose M.V."/>
            <person name="Sciutto E."/>
            <person name="Landa A."/>
            <person name="Jimenez L."/>
            <person name="Valdes V."/>
            <person name="Carrero J.C."/>
            <person name="Larralde C."/>
            <person name="Morales-Montor J."/>
            <person name="Limon-Lason J."/>
            <person name="Soberon X."/>
            <person name="Laclette J.P."/>
        </authorList>
    </citation>
    <scope>NUCLEOTIDE SEQUENCE [LARGE SCALE GENOMIC DNA]</scope>
</reference>